<dbReference type="EMBL" id="CP010978">
    <property type="protein sequence ID" value="AJQ26898.1"/>
    <property type="molecule type" value="Genomic_DNA"/>
</dbReference>
<accession>I9NM72</accession>
<evidence type="ECO:0000313" key="1">
    <source>
        <dbReference type="EMBL" id="AJQ26898.1"/>
    </source>
</evidence>
<reference evidence="2" key="2">
    <citation type="submission" date="2015-02" db="EMBL/GenBank/DDBJ databases">
        <title>Complete Genome Sequence of Pelosinus fermentans JBW45.</title>
        <authorList>
            <person name="De Leon K.B."/>
            <person name="Utturkar S.M."/>
            <person name="Camilleri L.B."/>
            <person name="Arkin A.P."/>
            <person name="Fields M.W."/>
            <person name="Brown S.D."/>
            <person name="Wall J.D."/>
        </authorList>
    </citation>
    <scope>NUCLEOTIDE SEQUENCE [LARGE SCALE GENOMIC DNA]</scope>
    <source>
        <strain evidence="2">JBW45</strain>
    </source>
</reference>
<evidence type="ECO:0000313" key="2">
    <source>
        <dbReference type="Proteomes" id="UP000005361"/>
    </source>
</evidence>
<organism evidence="1 2">
    <name type="scientific">Pelosinus fermentans JBW45</name>
    <dbReference type="NCBI Taxonomy" id="1192197"/>
    <lineage>
        <taxon>Bacteria</taxon>
        <taxon>Bacillati</taxon>
        <taxon>Bacillota</taxon>
        <taxon>Negativicutes</taxon>
        <taxon>Selenomonadales</taxon>
        <taxon>Sporomusaceae</taxon>
        <taxon>Pelosinus</taxon>
    </lineage>
</organism>
<dbReference type="KEGG" id="pft:JBW_01548"/>
<dbReference type="STRING" id="1192197.JBW_01548"/>
<reference evidence="1 2" key="1">
    <citation type="journal article" date="2015" name="Genome Announc.">
        <title>Complete Genome Sequence of Pelosinus fermentans JBW45, a Member of a Remarkably Competitive Group of Negativicutes in the Firmicutes Phylum.</title>
        <authorList>
            <person name="De Leon K.B."/>
            <person name="Utturkar S.M."/>
            <person name="Camilleri L.B."/>
            <person name="Elias D.A."/>
            <person name="Arkin A.P."/>
            <person name="Fields M.W."/>
            <person name="Brown S.D."/>
            <person name="Wall J.D."/>
        </authorList>
    </citation>
    <scope>NUCLEOTIDE SEQUENCE [LARGE SCALE GENOMIC DNA]</scope>
    <source>
        <strain evidence="1 2">JBW45</strain>
    </source>
</reference>
<dbReference type="RefSeq" id="WP_007959674.1">
    <property type="nucleotide sequence ID" value="NZ_CP010978.1"/>
</dbReference>
<protein>
    <submittedName>
        <fullName evidence="1">Uncharacterized protein</fullName>
    </submittedName>
</protein>
<dbReference type="HOGENOM" id="CLU_2992636_0_0_9"/>
<dbReference type="OrthoDB" id="3828611at2"/>
<dbReference type="AlphaFoldDB" id="I9NM72"/>
<sequence length="57" mass="6453">MSIKQNVLINTNGRVIKVQFEHCQVCKYVNKCYEDGQGPRYIDQDCVSGPAFKDGQS</sequence>
<dbReference type="Proteomes" id="UP000005361">
    <property type="component" value="Chromosome"/>
</dbReference>
<name>I9NM72_9FIRM</name>
<proteinExistence type="predicted"/>
<gene>
    <name evidence="1" type="ORF">JBW_01548</name>
</gene>